<evidence type="ECO:0000313" key="4">
    <source>
        <dbReference type="Proteomes" id="UP001626550"/>
    </source>
</evidence>
<comment type="caution">
    <text evidence="3">The sequence shown here is derived from an EMBL/GenBank/DDBJ whole genome shotgun (WGS) entry which is preliminary data.</text>
</comment>
<proteinExistence type="predicted"/>
<accession>A0ABD2QFN7</accession>
<dbReference type="Proteomes" id="UP001626550">
    <property type="component" value="Unassembled WGS sequence"/>
</dbReference>
<dbReference type="EMBL" id="JBJKFK010000256">
    <property type="protein sequence ID" value="KAL3318344.1"/>
    <property type="molecule type" value="Genomic_DNA"/>
</dbReference>
<sequence length="392" mass="44582">MCGSTNLKGKHYICDDDCGGVGCSSLELAVSELTKKQATSRVDTHQIFRDWKWSFYHYPDKDDRVSTIIDLLGQTDFVGHIGICSSFTNCGTNNLEYRFRKLLKSLVDIQNKIDNNLGKIIDVGDKADQVNTLKAEVDKMLDDLVKNSQKLDNDLKTTSDETKQKYEELLKKLERQKDHTMDQYKKMIDEIEAQKLTVSEEDARQLGNDIMNLASANREEARKINDEARPYKNKIDTLSDAVNKLKDSTDARKKQLENFGQALQKYKDLLDKHAVANGQKEDALRDKLEMSKTKLEEQLNRKSTFDTMQKLSSSTTRLQADVEAILHKSNAHQSGLKSFNLDKLENDIDTIAQRADDLKNPSENNTSETELVNRANQHAAKCEEKLNKLNGN</sequence>
<evidence type="ECO:0000313" key="3">
    <source>
        <dbReference type="EMBL" id="KAL3318344.1"/>
    </source>
</evidence>
<feature type="coiled-coil region" evidence="1">
    <location>
        <begin position="141"/>
        <end position="201"/>
    </location>
</feature>
<reference evidence="3 4" key="1">
    <citation type="submission" date="2024-11" db="EMBL/GenBank/DDBJ databases">
        <title>Adaptive evolution of stress response genes in parasites aligns with host niche diversity.</title>
        <authorList>
            <person name="Hahn C."/>
            <person name="Resl P."/>
        </authorList>
    </citation>
    <scope>NUCLEOTIDE SEQUENCE [LARGE SCALE GENOMIC DNA]</scope>
    <source>
        <strain evidence="3">EGGRZ-B1_66</strain>
        <tissue evidence="3">Body</tissue>
    </source>
</reference>
<keyword evidence="4" id="KW-1185">Reference proteome</keyword>
<gene>
    <name evidence="3" type="ORF">Ciccas_002995</name>
</gene>
<dbReference type="AlphaFoldDB" id="A0ABD2QFN7"/>
<evidence type="ECO:0000256" key="2">
    <source>
        <dbReference type="SAM" id="MobiDB-lite"/>
    </source>
</evidence>
<keyword evidence="1" id="KW-0175">Coiled coil</keyword>
<evidence type="ECO:0000256" key="1">
    <source>
        <dbReference type="SAM" id="Coils"/>
    </source>
</evidence>
<feature type="compositionally biased region" description="Polar residues" evidence="2">
    <location>
        <begin position="361"/>
        <end position="376"/>
    </location>
</feature>
<organism evidence="3 4">
    <name type="scientific">Cichlidogyrus casuarinus</name>
    <dbReference type="NCBI Taxonomy" id="1844966"/>
    <lineage>
        <taxon>Eukaryota</taxon>
        <taxon>Metazoa</taxon>
        <taxon>Spiralia</taxon>
        <taxon>Lophotrochozoa</taxon>
        <taxon>Platyhelminthes</taxon>
        <taxon>Monogenea</taxon>
        <taxon>Monopisthocotylea</taxon>
        <taxon>Dactylogyridea</taxon>
        <taxon>Ancyrocephalidae</taxon>
        <taxon>Cichlidogyrus</taxon>
    </lineage>
</organism>
<protein>
    <submittedName>
        <fullName evidence="3">Uncharacterized protein</fullName>
    </submittedName>
</protein>
<name>A0ABD2QFN7_9PLAT</name>
<feature type="region of interest" description="Disordered" evidence="2">
    <location>
        <begin position="354"/>
        <end position="377"/>
    </location>
</feature>